<accession>A0A3A9KHZ4</accession>
<protein>
    <submittedName>
        <fullName evidence="1">Uncharacterized protein</fullName>
    </submittedName>
</protein>
<evidence type="ECO:0000313" key="2">
    <source>
        <dbReference type="Proteomes" id="UP000281498"/>
    </source>
</evidence>
<dbReference type="RefSeq" id="WP_110937197.1">
    <property type="nucleotide sequence ID" value="NZ_KZ614146.1"/>
</dbReference>
<gene>
    <name evidence="1" type="ORF">CR203_12515</name>
</gene>
<keyword evidence="2" id="KW-1185">Reference proteome</keyword>
<dbReference type="Proteomes" id="UP000281498">
    <property type="component" value="Unassembled WGS sequence"/>
</dbReference>
<proteinExistence type="predicted"/>
<comment type="caution">
    <text evidence="1">The sequence shown here is derived from an EMBL/GenBank/DDBJ whole genome shotgun (WGS) entry which is preliminary data.</text>
</comment>
<dbReference type="AlphaFoldDB" id="A0A3A9KHZ4"/>
<evidence type="ECO:0000313" key="1">
    <source>
        <dbReference type="EMBL" id="RKL67315.1"/>
    </source>
</evidence>
<reference evidence="1 2" key="1">
    <citation type="submission" date="2017-10" db="EMBL/GenBank/DDBJ databases">
        <title>Bacillus sp. nov., a halophilic bacterium isolated from a Keqin Lake.</title>
        <authorList>
            <person name="Wang H."/>
        </authorList>
    </citation>
    <scope>NUCLEOTIDE SEQUENCE [LARGE SCALE GENOMIC DNA]</scope>
    <source>
        <strain evidence="1 2">KCTC 13187</strain>
    </source>
</reference>
<dbReference type="EMBL" id="PDOE01000004">
    <property type="protein sequence ID" value="RKL67315.1"/>
    <property type="molecule type" value="Genomic_DNA"/>
</dbReference>
<name>A0A3A9KHZ4_9BACI</name>
<organism evidence="1 2">
    <name type="scientific">Salipaludibacillus neizhouensis</name>
    <dbReference type="NCBI Taxonomy" id="885475"/>
    <lineage>
        <taxon>Bacteria</taxon>
        <taxon>Bacillati</taxon>
        <taxon>Bacillota</taxon>
        <taxon>Bacilli</taxon>
        <taxon>Bacillales</taxon>
        <taxon>Bacillaceae</taxon>
    </lineage>
</organism>
<dbReference type="OrthoDB" id="10005411at2"/>
<sequence length="275" mass="30791">MKNHHLLENSSCESDGLGQGEPIFISEPQEIQFVRNTDEKRIALYNLSSVSIQIAIAVAGAIAGRLANEALDKILGVDHGQLSGDAIRSIVNQIRSEIEEGRKRDYEDLVRASNEKFEQYKTSGEDFLLKDIITSNDNALTGLRNLGPGAIVAWCLSVNNVLTAWLLRGDTPTAQGIAKRQLEEGMIFLHEARVHTWQRVTRCSCEGDVVTGYNCWYHIDGEKKNHKYKKKSRAQSRCNHHSKNARQGMIETMDALIFNNIEGGVLAEWKRLAES</sequence>